<dbReference type="AlphaFoldDB" id="A0A9X1B5N5"/>
<feature type="transmembrane region" description="Helical" evidence="1">
    <location>
        <begin position="36"/>
        <end position="63"/>
    </location>
</feature>
<keyword evidence="1" id="KW-1133">Transmembrane helix</keyword>
<dbReference type="PANTHER" id="PTHR35531:SF1">
    <property type="entry name" value="INNER MEMBRANE PROTEIN YBCI-RELATED"/>
    <property type="match status" value="1"/>
</dbReference>
<feature type="transmembrane region" description="Helical" evidence="1">
    <location>
        <begin position="104"/>
        <end position="122"/>
    </location>
</feature>
<proteinExistence type="predicted"/>
<evidence type="ECO:0000256" key="1">
    <source>
        <dbReference type="SAM" id="Phobius"/>
    </source>
</evidence>
<accession>A0A9X1B5N5</accession>
<keyword evidence="3" id="KW-1185">Reference proteome</keyword>
<name>A0A9X1B5N5_9GAMM</name>
<evidence type="ECO:0000313" key="2">
    <source>
        <dbReference type="EMBL" id="MBK1620324.1"/>
    </source>
</evidence>
<protein>
    <recommendedName>
        <fullName evidence="4">Metal-dependent hydrolase</fullName>
    </recommendedName>
</protein>
<dbReference type="PANTHER" id="PTHR35531">
    <property type="entry name" value="INNER MEMBRANE PROTEIN YBCI-RELATED"/>
    <property type="match status" value="1"/>
</dbReference>
<keyword evidence="1" id="KW-0812">Transmembrane</keyword>
<dbReference type="Proteomes" id="UP001138768">
    <property type="component" value="Unassembled WGS sequence"/>
</dbReference>
<keyword evidence="1" id="KW-0472">Membrane</keyword>
<sequence>MLPDLDSKASYIGRLLRLTSGTLERYFGHRTFTHSLLLQCIAGLLAWWLLPGGYVLALIAGWVSHSWCDMMTKGGVAWFWPARIRCVLPGNPAYRMEVMGGGELAFLLIVIGIGLLMMPLAVTGTGTAGLIRGALGDLEMARGDYDRNKGTAAFSVKLSGRDNRTYEDVSGTYPIIGPWSTEGFIVDAGDGPRSLCASSNCDWHASHAKLERGEPMETTSIPIQGDTSQPPRSARCCARWSPWARST</sequence>
<dbReference type="EMBL" id="NRRY01000037">
    <property type="protein sequence ID" value="MBK1620324.1"/>
    <property type="molecule type" value="Genomic_DNA"/>
</dbReference>
<organism evidence="2 3">
    <name type="scientific">Lamprobacter modestohalophilus</name>
    <dbReference type="NCBI Taxonomy" id="1064514"/>
    <lineage>
        <taxon>Bacteria</taxon>
        <taxon>Pseudomonadati</taxon>
        <taxon>Pseudomonadota</taxon>
        <taxon>Gammaproteobacteria</taxon>
        <taxon>Chromatiales</taxon>
        <taxon>Chromatiaceae</taxon>
        <taxon>Lamprobacter</taxon>
    </lineage>
</organism>
<evidence type="ECO:0000313" key="3">
    <source>
        <dbReference type="Proteomes" id="UP001138768"/>
    </source>
</evidence>
<evidence type="ECO:0008006" key="4">
    <source>
        <dbReference type="Google" id="ProtNLM"/>
    </source>
</evidence>
<gene>
    <name evidence="2" type="ORF">CKO42_18140</name>
</gene>
<comment type="caution">
    <text evidence="2">The sequence shown here is derived from an EMBL/GenBank/DDBJ whole genome shotgun (WGS) entry which is preliminary data.</text>
</comment>
<dbReference type="Pfam" id="PF04307">
    <property type="entry name" value="YdjM"/>
    <property type="match status" value="1"/>
</dbReference>
<reference evidence="2 3" key="1">
    <citation type="journal article" date="2020" name="Microorganisms">
        <title>Osmotic Adaptation and Compatible Solute Biosynthesis of Phototrophic Bacteria as Revealed from Genome Analyses.</title>
        <authorList>
            <person name="Imhoff J.F."/>
            <person name="Rahn T."/>
            <person name="Kunzel S."/>
            <person name="Keller A."/>
            <person name="Neulinger S.C."/>
        </authorList>
    </citation>
    <scope>NUCLEOTIDE SEQUENCE [LARGE SCALE GENOMIC DNA]</scope>
    <source>
        <strain evidence="2 3">DSM 25653</strain>
    </source>
</reference>
<dbReference type="InterPro" id="IPR007404">
    <property type="entry name" value="YdjM-like"/>
</dbReference>